<organism evidence="2">
    <name type="scientific">Psilocybe cubensis</name>
    <name type="common">Psychedelic mushroom</name>
    <name type="synonym">Stropharia cubensis</name>
    <dbReference type="NCBI Taxonomy" id="181762"/>
    <lineage>
        <taxon>Eukaryota</taxon>
        <taxon>Fungi</taxon>
        <taxon>Dikarya</taxon>
        <taxon>Basidiomycota</taxon>
        <taxon>Agaricomycotina</taxon>
        <taxon>Agaricomycetes</taxon>
        <taxon>Agaricomycetidae</taxon>
        <taxon>Agaricales</taxon>
        <taxon>Agaricineae</taxon>
        <taxon>Strophariaceae</taxon>
        <taxon>Psilocybe</taxon>
    </lineage>
</organism>
<protein>
    <submittedName>
        <fullName evidence="2">Uncharacterized protein</fullName>
    </submittedName>
</protein>
<sequence>MLLQEDTTQSSSPRPSSPAMSSKFQRKAKFRRASLSQSQSDTEFIPGISKSPSSVSAGGKEAAGSPQATQAPVAENGAATDPIESNRADFGDKDVSPVEKPISKPKEVETSVSENAMDEDQESDSKASGSKSPSFSSEMVANALVPSPDPPHSTVLPEESSKQEDAGGHIQESPEAHGSPPPPDISPGADRMRPFSPEELSQAKLLVLDLLGWGVEPEFLVTSGVSAEALYRIFTDLNLRLPHNLEVSEDVKAVAYSWGPVPGVDHDSDMDSDIGATQSPPFAQSQAVE</sequence>
<feature type="compositionally biased region" description="Polar residues" evidence="1">
    <location>
        <begin position="275"/>
        <end position="289"/>
    </location>
</feature>
<feature type="compositionally biased region" description="Basic and acidic residues" evidence="1">
    <location>
        <begin position="84"/>
        <end position="109"/>
    </location>
</feature>
<feature type="compositionally biased region" description="Low complexity" evidence="1">
    <location>
        <begin position="126"/>
        <end position="137"/>
    </location>
</feature>
<accession>A0A8H8CHT9</accession>
<feature type="compositionally biased region" description="Basic and acidic residues" evidence="1">
    <location>
        <begin position="159"/>
        <end position="175"/>
    </location>
</feature>
<proteinExistence type="predicted"/>
<dbReference type="OrthoDB" id="3270652at2759"/>
<dbReference type="AlphaFoldDB" id="A0A8H8CHT9"/>
<reference evidence="2" key="1">
    <citation type="submission" date="2021-02" db="EMBL/GenBank/DDBJ databases">
        <title>Psilocybe cubensis genome.</title>
        <authorList>
            <person name="Mckernan K.J."/>
            <person name="Crawford S."/>
            <person name="Trippe A."/>
            <person name="Kane L.T."/>
            <person name="Mclaughlin S."/>
        </authorList>
    </citation>
    <scope>NUCLEOTIDE SEQUENCE [LARGE SCALE GENOMIC DNA]</scope>
    <source>
        <strain evidence="2">MGC-MH-2018</strain>
    </source>
</reference>
<feature type="region of interest" description="Disordered" evidence="1">
    <location>
        <begin position="263"/>
        <end position="289"/>
    </location>
</feature>
<feature type="region of interest" description="Disordered" evidence="1">
    <location>
        <begin position="1"/>
        <end position="197"/>
    </location>
</feature>
<feature type="compositionally biased region" description="Low complexity" evidence="1">
    <location>
        <begin position="10"/>
        <end position="22"/>
    </location>
</feature>
<evidence type="ECO:0000256" key="1">
    <source>
        <dbReference type="SAM" id="MobiDB-lite"/>
    </source>
</evidence>
<dbReference type="EMBL" id="JAFIQS010000009">
    <property type="protein sequence ID" value="KAG5165545.1"/>
    <property type="molecule type" value="Genomic_DNA"/>
</dbReference>
<evidence type="ECO:0000313" key="2">
    <source>
        <dbReference type="EMBL" id="KAG5165545.1"/>
    </source>
</evidence>
<name>A0A8H8CHT9_PSICU</name>
<gene>
    <name evidence="2" type="ORF">JR316_009125</name>
</gene>
<comment type="caution">
    <text evidence="2">The sequence shown here is derived from an EMBL/GenBank/DDBJ whole genome shotgun (WGS) entry which is preliminary data.</text>
</comment>